<feature type="compositionally biased region" description="Polar residues" evidence="2">
    <location>
        <begin position="16"/>
        <end position="26"/>
    </location>
</feature>
<feature type="region of interest" description="Disordered" evidence="2">
    <location>
        <begin position="1"/>
        <end position="26"/>
    </location>
</feature>
<evidence type="ECO:0000256" key="1">
    <source>
        <dbReference type="ARBA" id="ARBA00022679"/>
    </source>
</evidence>
<feature type="domain" description="Erythromycin biosynthesis protein CIII-like C-terminal" evidence="4">
    <location>
        <begin position="353"/>
        <end position="444"/>
    </location>
</feature>
<dbReference type="OrthoDB" id="5835829at2759"/>
<gene>
    <name evidence="5" type="ORF">B9Z65_3438</name>
</gene>
<dbReference type="CDD" id="cd03784">
    <property type="entry name" value="GT1_Gtf-like"/>
    <property type="match status" value="1"/>
</dbReference>
<keyword evidence="6" id="KW-1185">Reference proteome</keyword>
<dbReference type="InterPro" id="IPR004276">
    <property type="entry name" value="GlycoTrans_28_N"/>
</dbReference>
<protein>
    <submittedName>
        <fullName evidence="5">Sterol 3-beta-glucosyltransferase</fullName>
    </submittedName>
</protein>
<dbReference type="Proteomes" id="UP000243723">
    <property type="component" value="Unassembled WGS sequence"/>
</dbReference>
<evidence type="ECO:0000259" key="3">
    <source>
        <dbReference type="Pfam" id="PF03033"/>
    </source>
</evidence>
<dbReference type="STRING" id="40998.A0A2P8A1H8"/>
<dbReference type="InterPro" id="IPR002213">
    <property type="entry name" value="UDP_glucos_trans"/>
</dbReference>
<sequence>MSGEKKPESELHPSSKRSSASQDRASWVSTPSFDSFSEGSTVTDMHTCALDLRGDVQPFIALGIELMRYGHRVRIATHNVFEDFVQDSGLEFYPIGGNSAELMAYMVRNPGIIPQMETLRSGEIKKKRLMNEQMLEGCWSSCLEPDPRTGNPFVADAVIANPPSFAHIHCAQALGIPVHLMFTMPWSNTRHFPHPPANLKNAADDRSRKNYASYTIVNWLTWNGDVVNRWRKTLRLEDIPTFDGHALAGKLNIPFTYCWSPALVPKPTDWPSHIDVCGFFFRESPKYDPPEQISRFMEKGPPPVYIGFGSIVLDEPQRITAAILEAVNTLGIRAIISRGWSDLGGNVDTEGNGNVLFVGDCPHEWLFSKVAAVVHHGGAGTTACGLKNARPTLVVPFFGDQPFWGQMIASAGAGPKPIPHQDLTASTLTRAIKYCLSTEAATAALEISKRMESETGIETAAQSFHRNLPVENSACQIFPHLTATWRFKENQRHIHLSSLAAAIIISKSGDYAKSLKLYKPKPIVIEPIRWDPISGGASTLLGTAMDLSSSFTGIFTKPVTEYRHDRDRRTYDEEFVKAQSEATAGKSMGPSGLEADDAQSTILTSSTGSRRKGMSAARLVGASAKSIGGFAPTALKAVTADIPLALTEGLRSLPAHFGDKPRDNGKVTNWSSGMAVAGKSFAWGFADGLSDFVVKPYQGGREEGIKGVGKGIGKGVVGLVSKSGAGMFGLLAYSSAGIAKSIRMITHTGTDKKIAEARLVEGEWLLRNSGLSAAEIQSHIATFEALRKGH</sequence>
<dbReference type="Pfam" id="PF06722">
    <property type="entry name" value="EryCIII-like_C"/>
    <property type="match status" value="1"/>
</dbReference>
<keyword evidence="1 5" id="KW-0808">Transferase</keyword>
<dbReference type="InterPro" id="IPR010610">
    <property type="entry name" value="EryCIII-like_C"/>
</dbReference>
<dbReference type="FunFam" id="3.40.50.2000:FF:000009">
    <property type="entry name" value="Sterol 3-beta-glucosyltransferase UGT80A2"/>
    <property type="match status" value="1"/>
</dbReference>
<dbReference type="GO" id="GO:0005975">
    <property type="term" value="P:carbohydrate metabolic process"/>
    <property type="evidence" value="ECO:0007669"/>
    <property type="project" value="InterPro"/>
</dbReference>
<dbReference type="InterPro" id="IPR050426">
    <property type="entry name" value="Glycosyltransferase_28"/>
</dbReference>
<proteinExistence type="predicted"/>
<dbReference type="AlphaFoldDB" id="A0A2P8A1H8"/>
<dbReference type="SUPFAM" id="SSF53756">
    <property type="entry name" value="UDP-Glycosyltransferase/glycogen phosphorylase"/>
    <property type="match status" value="1"/>
</dbReference>
<dbReference type="Pfam" id="PF03033">
    <property type="entry name" value="Glyco_transf_28"/>
    <property type="match status" value="1"/>
</dbReference>
<dbReference type="Gene3D" id="3.40.50.2000">
    <property type="entry name" value="Glycogen Phosphorylase B"/>
    <property type="match status" value="2"/>
</dbReference>
<feature type="compositionally biased region" description="Basic and acidic residues" evidence="2">
    <location>
        <begin position="1"/>
        <end position="13"/>
    </location>
</feature>
<dbReference type="EMBL" id="NHZQ01000083">
    <property type="protein sequence ID" value="PSK54319.1"/>
    <property type="molecule type" value="Genomic_DNA"/>
</dbReference>
<accession>A0A2P8A1H8</accession>
<dbReference type="PANTHER" id="PTHR48050">
    <property type="entry name" value="STEROL 3-BETA-GLUCOSYLTRANSFERASE"/>
    <property type="match status" value="1"/>
</dbReference>
<evidence type="ECO:0000313" key="6">
    <source>
        <dbReference type="Proteomes" id="UP000243723"/>
    </source>
</evidence>
<evidence type="ECO:0000313" key="5">
    <source>
        <dbReference type="EMBL" id="PSK54319.1"/>
    </source>
</evidence>
<dbReference type="GO" id="GO:0016906">
    <property type="term" value="F:sterol 3-beta-glucosyltransferase activity"/>
    <property type="evidence" value="ECO:0007669"/>
    <property type="project" value="UniProtKB-ARBA"/>
</dbReference>
<dbReference type="PANTHER" id="PTHR48050:SF27">
    <property type="entry name" value="GLUCOSYLTRANSFERASE, PUTATIVE (AFU_ORTHOLOGUE AFUA_7G04880)-RELATED"/>
    <property type="match status" value="1"/>
</dbReference>
<reference evidence="5 6" key="1">
    <citation type="submission" date="2017-05" db="EMBL/GenBank/DDBJ databases">
        <title>Draft genome sequence of Elsinoe australis.</title>
        <authorList>
            <person name="Cheng Q."/>
        </authorList>
    </citation>
    <scope>NUCLEOTIDE SEQUENCE [LARGE SCALE GENOMIC DNA]</scope>
    <source>
        <strain evidence="5 6">NL1</strain>
    </source>
</reference>
<organism evidence="5 6">
    <name type="scientific">Elsinoe australis</name>
    <dbReference type="NCBI Taxonomy" id="40998"/>
    <lineage>
        <taxon>Eukaryota</taxon>
        <taxon>Fungi</taxon>
        <taxon>Dikarya</taxon>
        <taxon>Ascomycota</taxon>
        <taxon>Pezizomycotina</taxon>
        <taxon>Dothideomycetes</taxon>
        <taxon>Dothideomycetidae</taxon>
        <taxon>Myriangiales</taxon>
        <taxon>Elsinoaceae</taxon>
        <taxon>Elsinoe</taxon>
    </lineage>
</organism>
<evidence type="ECO:0000259" key="4">
    <source>
        <dbReference type="Pfam" id="PF06722"/>
    </source>
</evidence>
<name>A0A2P8A1H8_9PEZI</name>
<comment type="caution">
    <text evidence="5">The sequence shown here is derived from an EMBL/GenBank/DDBJ whole genome shotgun (WGS) entry which is preliminary data.</text>
</comment>
<feature type="domain" description="Glycosyltransferase family 28 N-terminal" evidence="3">
    <location>
        <begin position="53"/>
        <end position="192"/>
    </location>
</feature>
<evidence type="ECO:0000256" key="2">
    <source>
        <dbReference type="SAM" id="MobiDB-lite"/>
    </source>
</evidence>